<dbReference type="InterPro" id="IPR009071">
    <property type="entry name" value="HMG_box_dom"/>
</dbReference>
<feature type="region of interest" description="Disordered" evidence="5">
    <location>
        <begin position="592"/>
        <end position="664"/>
    </location>
</feature>
<feature type="compositionally biased region" description="Polar residues" evidence="5">
    <location>
        <begin position="17"/>
        <end position="30"/>
    </location>
</feature>
<feature type="compositionally biased region" description="Low complexity" evidence="5">
    <location>
        <begin position="426"/>
        <end position="445"/>
    </location>
</feature>
<feature type="compositionally biased region" description="Low complexity" evidence="5">
    <location>
        <begin position="597"/>
        <end position="621"/>
    </location>
</feature>
<feature type="compositionally biased region" description="Gly residues" evidence="5">
    <location>
        <begin position="313"/>
        <end position="331"/>
    </location>
</feature>
<evidence type="ECO:0000256" key="3">
    <source>
        <dbReference type="ARBA" id="ARBA00023163"/>
    </source>
</evidence>
<keyword evidence="3" id="KW-0804">Transcription</keyword>
<evidence type="ECO:0000259" key="6">
    <source>
        <dbReference type="PROSITE" id="PS50118"/>
    </source>
</evidence>
<dbReference type="PANTHER" id="PTHR10270">
    <property type="entry name" value="SOX TRANSCRIPTION FACTOR"/>
    <property type="match status" value="1"/>
</dbReference>
<feature type="region of interest" description="Disordered" evidence="5">
    <location>
        <begin position="526"/>
        <end position="561"/>
    </location>
</feature>
<dbReference type="CDD" id="cd01389">
    <property type="entry name" value="HMG-box_ROX1-like"/>
    <property type="match status" value="1"/>
</dbReference>
<dbReference type="Gene3D" id="1.10.30.10">
    <property type="entry name" value="High mobility group box domain"/>
    <property type="match status" value="1"/>
</dbReference>
<evidence type="ECO:0000313" key="7">
    <source>
        <dbReference type="EMBL" id="KAK1765527.1"/>
    </source>
</evidence>
<dbReference type="RefSeq" id="XP_060281740.1">
    <property type="nucleotide sequence ID" value="XM_060431639.1"/>
</dbReference>
<dbReference type="SMART" id="SM00398">
    <property type="entry name" value="HMG"/>
    <property type="match status" value="1"/>
</dbReference>
<feature type="region of interest" description="Disordered" evidence="5">
    <location>
        <begin position="426"/>
        <end position="450"/>
    </location>
</feature>
<feature type="region of interest" description="Disordered" evidence="5">
    <location>
        <begin position="1"/>
        <end position="83"/>
    </location>
</feature>
<dbReference type="EMBL" id="MU839015">
    <property type="protein sequence ID" value="KAK1765527.1"/>
    <property type="molecule type" value="Genomic_DNA"/>
</dbReference>
<feature type="region of interest" description="Disordered" evidence="5">
    <location>
        <begin position="284"/>
        <end position="409"/>
    </location>
</feature>
<dbReference type="PROSITE" id="PS50118">
    <property type="entry name" value="HMG_BOX_2"/>
    <property type="match status" value="1"/>
</dbReference>
<gene>
    <name evidence="7" type="ORF">QBC33DRAFT_591211</name>
</gene>
<evidence type="ECO:0000256" key="5">
    <source>
        <dbReference type="SAM" id="MobiDB-lite"/>
    </source>
</evidence>
<reference evidence="7" key="1">
    <citation type="submission" date="2023-06" db="EMBL/GenBank/DDBJ databases">
        <title>Genome-scale phylogeny and comparative genomics of the fungal order Sordariales.</title>
        <authorList>
            <consortium name="Lawrence Berkeley National Laboratory"/>
            <person name="Hensen N."/>
            <person name="Bonometti L."/>
            <person name="Westerberg I."/>
            <person name="Brannstrom I.O."/>
            <person name="Guillou S."/>
            <person name="Cros-Aarteil S."/>
            <person name="Calhoun S."/>
            <person name="Haridas S."/>
            <person name="Kuo A."/>
            <person name="Mondo S."/>
            <person name="Pangilinan J."/>
            <person name="Riley R."/>
            <person name="Labutti K."/>
            <person name="Andreopoulos B."/>
            <person name="Lipzen A."/>
            <person name="Chen C."/>
            <person name="Yanf M."/>
            <person name="Daum C."/>
            <person name="Ng V."/>
            <person name="Clum A."/>
            <person name="Steindorff A."/>
            <person name="Ohm R."/>
            <person name="Martin F."/>
            <person name="Silar P."/>
            <person name="Natvig D."/>
            <person name="Lalanne C."/>
            <person name="Gautier V."/>
            <person name="Ament-Velasquez S.L."/>
            <person name="Kruys A."/>
            <person name="Hutchinson M.I."/>
            <person name="Powell A.J."/>
            <person name="Barry K."/>
            <person name="Miller A.N."/>
            <person name="Grigoriev I.V."/>
            <person name="Debuchy R."/>
            <person name="Gladieux P."/>
            <person name="Thoren M.H."/>
            <person name="Johannesson H."/>
        </authorList>
    </citation>
    <scope>NUCLEOTIDE SEQUENCE</scope>
    <source>
        <strain evidence="7">8032-3</strain>
    </source>
</reference>
<dbReference type="PANTHER" id="PTHR10270:SF320">
    <property type="entry name" value="BOX TRANSCRIPTIONAL REGULATOR, PUTATIVE (AFU_ORTHOLOGUE AFUA_4G10820)-RELATED"/>
    <property type="match status" value="1"/>
</dbReference>
<feature type="region of interest" description="Disordered" evidence="5">
    <location>
        <begin position="148"/>
        <end position="206"/>
    </location>
</feature>
<evidence type="ECO:0000256" key="1">
    <source>
        <dbReference type="ARBA" id="ARBA00023015"/>
    </source>
</evidence>
<feature type="compositionally biased region" description="Low complexity" evidence="5">
    <location>
        <begin position="654"/>
        <end position="663"/>
    </location>
</feature>
<dbReference type="Proteomes" id="UP001244011">
    <property type="component" value="Unassembled WGS sequence"/>
</dbReference>
<feature type="compositionally biased region" description="Polar residues" evidence="5">
    <location>
        <begin position="67"/>
        <end position="79"/>
    </location>
</feature>
<keyword evidence="1" id="KW-0805">Transcription regulation</keyword>
<dbReference type="InterPro" id="IPR050140">
    <property type="entry name" value="SRY-related_HMG-box_TF-like"/>
</dbReference>
<dbReference type="AlphaFoldDB" id="A0AAJ0BX82"/>
<proteinExistence type="predicted"/>
<protein>
    <submittedName>
        <fullName evidence="7">HMG box protein</fullName>
    </submittedName>
</protein>
<keyword evidence="2 4" id="KW-0238">DNA-binding</keyword>
<dbReference type="GO" id="GO:0001228">
    <property type="term" value="F:DNA-binding transcription activator activity, RNA polymerase II-specific"/>
    <property type="evidence" value="ECO:0007669"/>
    <property type="project" value="TreeGrafter"/>
</dbReference>
<dbReference type="FunFam" id="1.10.30.10:FF:000041">
    <property type="entry name" value="HMG box family protein"/>
    <property type="match status" value="1"/>
</dbReference>
<evidence type="ECO:0000313" key="8">
    <source>
        <dbReference type="Proteomes" id="UP001244011"/>
    </source>
</evidence>
<feature type="domain" description="HMG box" evidence="6">
    <location>
        <begin position="95"/>
        <end position="163"/>
    </location>
</feature>
<keyword evidence="4" id="KW-0539">Nucleus</keyword>
<evidence type="ECO:0000256" key="4">
    <source>
        <dbReference type="PROSITE-ProRule" id="PRU00267"/>
    </source>
</evidence>
<dbReference type="Pfam" id="PF00505">
    <property type="entry name" value="HMG_box"/>
    <property type="match status" value="1"/>
</dbReference>
<feature type="compositionally biased region" description="Gly residues" evidence="5">
    <location>
        <begin position="533"/>
        <end position="561"/>
    </location>
</feature>
<dbReference type="GO" id="GO:0030154">
    <property type="term" value="P:cell differentiation"/>
    <property type="evidence" value="ECO:0007669"/>
    <property type="project" value="TreeGrafter"/>
</dbReference>
<dbReference type="GeneID" id="85314826"/>
<evidence type="ECO:0000256" key="2">
    <source>
        <dbReference type="ARBA" id="ARBA00023125"/>
    </source>
</evidence>
<accession>A0AAJ0BX82</accession>
<dbReference type="GO" id="GO:0005634">
    <property type="term" value="C:nucleus"/>
    <property type="evidence" value="ECO:0007669"/>
    <property type="project" value="UniProtKB-UniRule"/>
</dbReference>
<dbReference type="GO" id="GO:0000122">
    <property type="term" value="P:negative regulation of transcription by RNA polymerase II"/>
    <property type="evidence" value="ECO:0007669"/>
    <property type="project" value="TreeGrafter"/>
</dbReference>
<dbReference type="GO" id="GO:0000978">
    <property type="term" value="F:RNA polymerase II cis-regulatory region sequence-specific DNA binding"/>
    <property type="evidence" value="ECO:0007669"/>
    <property type="project" value="TreeGrafter"/>
</dbReference>
<sequence>MTDVDTSSRKLLPPSKLTATASQPTMATRSSDPKRAPPESPRGAMTRKRAASINTEEANHPRIEDLSLNTPGTSSSRSPDQTKDLICLCTPAPKVPRPRNAFILYRQHHQGQVVAQNPGLANPEISKIIGEQWRDEGEEHKDQWRRLAEEEKQRHQRQYPDYRYQPRRGGKGVAARPSSTTGEDPGRCQKCGGRYIATPRTPSTPFIPQTAARANMPSYSNPNPRVIETDHLRHPSQASNMSMAGELGRGQNPYAMGGYHHLQGISEEYEIMSPSDAKRRRFNVTGSYQGMPPSPEPYGHGHGPHRLRHPSIGGPGVGPPGSYGHGPGGLLPGPSMLTSRAGSGPGPSMGPPPTRSSVSSYPHAHPHPRTPTPRSGSSFDESLRLPPLQTQLPTGPHDPAPPTGGSTTTVGIVATTRAAAAAAAAAGAGTTSAPHGSTGSTGSSSNLRESQARSIEAMVMSIGYGNKLRVLARISPPLAPPGPASPAVETRGAVVAVEGADAGLVARVGDLVERALVASGECHVRTWRDGDEGGGQAPGEGAGEGEGGQGGADEAGSGGGGGSTNLFGSYLRTIMEWHAKSAEMVRHITTAPPVGRSSDASSASAATSSSESGGPSASGSSNSGGGATISSQAKSSDGEAAAGGPTQVPPVPAGPTAGAVEAASVPPRQGRIPVALVKGGFSLSIADRFACRVPIADSYAPVDHWQWMATLWRGIVGPDLVVYVRGASEEEMARLQAVELKGPGIMMVRVQEGVGIAEKTERRLGFEIVEWVRAGSFSFKEGF</sequence>
<comment type="caution">
    <text evidence="7">The sequence shown here is derived from an EMBL/GenBank/DDBJ whole genome shotgun (WGS) entry which is preliminary data.</text>
</comment>
<feature type="DNA-binding region" description="HMG box" evidence="4">
    <location>
        <begin position="95"/>
        <end position="163"/>
    </location>
</feature>
<keyword evidence="8" id="KW-1185">Reference proteome</keyword>
<organism evidence="7 8">
    <name type="scientific">Phialemonium atrogriseum</name>
    <dbReference type="NCBI Taxonomy" id="1093897"/>
    <lineage>
        <taxon>Eukaryota</taxon>
        <taxon>Fungi</taxon>
        <taxon>Dikarya</taxon>
        <taxon>Ascomycota</taxon>
        <taxon>Pezizomycotina</taxon>
        <taxon>Sordariomycetes</taxon>
        <taxon>Sordariomycetidae</taxon>
        <taxon>Cephalothecales</taxon>
        <taxon>Cephalothecaceae</taxon>
        <taxon>Phialemonium</taxon>
    </lineage>
</organism>
<dbReference type="SUPFAM" id="SSF47095">
    <property type="entry name" value="HMG-box"/>
    <property type="match status" value="1"/>
</dbReference>
<feature type="compositionally biased region" description="Low complexity" evidence="5">
    <location>
        <begin position="385"/>
        <end position="394"/>
    </location>
</feature>
<name>A0AAJ0BX82_9PEZI</name>
<dbReference type="InterPro" id="IPR036910">
    <property type="entry name" value="HMG_box_dom_sf"/>
</dbReference>